<feature type="domain" description="HAT C-terminal dimerisation" evidence="1">
    <location>
        <begin position="1"/>
        <end position="52"/>
    </location>
</feature>
<accession>A0A2J6R1S4</accession>
<gene>
    <name evidence="2" type="ORF">L207DRAFT_440798</name>
</gene>
<dbReference type="GO" id="GO:0046983">
    <property type="term" value="F:protein dimerization activity"/>
    <property type="evidence" value="ECO:0007669"/>
    <property type="project" value="InterPro"/>
</dbReference>
<name>A0A2J6R1S4_HYAVF</name>
<sequence>YPRMARMVEDILSIPSMSAEVETLFSSAKLMIPPVRNGLDAESIEAGECIRSFRINGVI</sequence>
<reference evidence="2 3" key="1">
    <citation type="submission" date="2016-04" db="EMBL/GenBank/DDBJ databases">
        <title>A degradative enzymes factory behind the ericoid mycorrhizal symbiosis.</title>
        <authorList>
            <consortium name="DOE Joint Genome Institute"/>
            <person name="Martino E."/>
            <person name="Morin E."/>
            <person name="Grelet G."/>
            <person name="Kuo A."/>
            <person name="Kohler A."/>
            <person name="Daghino S."/>
            <person name="Barry K."/>
            <person name="Choi C."/>
            <person name="Cichocki N."/>
            <person name="Clum A."/>
            <person name="Copeland A."/>
            <person name="Hainaut M."/>
            <person name="Haridas S."/>
            <person name="Labutti K."/>
            <person name="Lindquist E."/>
            <person name="Lipzen A."/>
            <person name="Khouja H.-R."/>
            <person name="Murat C."/>
            <person name="Ohm R."/>
            <person name="Olson A."/>
            <person name="Spatafora J."/>
            <person name="Veneault-Fourrey C."/>
            <person name="Henrissat B."/>
            <person name="Grigoriev I."/>
            <person name="Martin F."/>
            <person name="Perotto S."/>
        </authorList>
    </citation>
    <scope>NUCLEOTIDE SEQUENCE [LARGE SCALE GENOMIC DNA]</scope>
    <source>
        <strain evidence="2 3">F</strain>
    </source>
</reference>
<dbReference type="Pfam" id="PF05699">
    <property type="entry name" value="Dimer_Tnp_hAT"/>
    <property type="match status" value="1"/>
</dbReference>
<keyword evidence="3" id="KW-1185">Reference proteome</keyword>
<dbReference type="Proteomes" id="UP000235786">
    <property type="component" value="Unassembled WGS sequence"/>
</dbReference>
<dbReference type="InterPro" id="IPR012337">
    <property type="entry name" value="RNaseH-like_sf"/>
</dbReference>
<organism evidence="2 3">
    <name type="scientific">Hyaloscypha variabilis (strain UAMH 11265 / GT02V1 / F)</name>
    <name type="common">Meliniomyces variabilis</name>
    <dbReference type="NCBI Taxonomy" id="1149755"/>
    <lineage>
        <taxon>Eukaryota</taxon>
        <taxon>Fungi</taxon>
        <taxon>Dikarya</taxon>
        <taxon>Ascomycota</taxon>
        <taxon>Pezizomycotina</taxon>
        <taxon>Leotiomycetes</taxon>
        <taxon>Helotiales</taxon>
        <taxon>Hyaloscyphaceae</taxon>
        <taxon>Hyaloscypha</taxon>
        <taxon>Hyaloscypha variabilis</taxon>
    </lineage>
</organism>
<dbReference type="OrthoDB" id="3439855at2759"/>
<protein>
    <recommendedName>
        <fullName evidence="1">HAT C-terminal dimerisation domain-containing protein</fullName>
    </recommendedName>
</protein>
<evidence type="ECO:0000313" key="3">
    <source>
        <dbReference type="Proteomes" id="UP000235786"/>
    </source>
</evidence>
<dbReference type="InterPro" id="IPR008906">
    <property type="entry name" value="HATC_C_dom"/>
</dbReference>
<dbReference type="AlphaFoldDB" id="A0A2J6R1S4"/>
<evidence type="ECO:0000313" key="2">
    <source>
        <dbReference type="EMBL" id="PMD32466.1"/>
    </source>
</evidence>
<proteinExistence type="predicted"/>
<dbReference type="SUPFAM" id="SSF53098">
    <property type="entry name" value="Ribonuclease H-like"/>
    <property type="match status" value="1"/>
</dbReference>
<feature type="non-terminal residue" evidence="2">
    <location>
        <position position="1"/>
    </location>
</feature>
<evidence type="ECO:0000259" key="1">
    <source>
        <dbReference type="Pfam" id="PF05699"/>
    </source>
</evidence>
<dbReference type="EMBL" id="KZ613959">
    <property type="protein sequence ID" value="PMD32466.1"/>
    <property type="molecule type" value="Genomic_DNA"/>
</dbReference>